<evidence type="ECO:0000313" key="3">
    <source>
        <dbReference type="Proteomes" id="UP001153269"/>
    </source>
</evidence>
<protein>
    <submittedName>
        <fullName evidence="2">Uncharacterized protein</fullName>
    </submittedName>
</protein>
<dbReference type="Proteomes" id="UP001153269">
    <property type="component" value="Unassembled WGS sequence"/>
</dbReference>
<evidence type="ECO:0000313" key="2">
    <source>
        <dbReference type="EMBL" id="CAB1440387.1"/>
    </source>
</evidence>
<organism evidence="2 3">
    <name type="scientific">Pleuronectes platessa</name>
    <name type="common">European plaice</name>
    <dbReference type="NCBI Taxonomy" id="8262"/>
    <lineage>
        <taxon>Eukaryota</taxon>
        <taxon>Metazoa</taxon>
        <taxon>Chordata</taxon>
        <taxon>Craniata</taxon>
        <taxon>Vertebrata</taxon>
        <taxon>Euteleostomi</taxon>
        <taxon>Actinopterygii</taxon>
        <taxon>Neopterygii</taxon>
        <taxon>Teleostei</taxon>
        <taxon>Neoteleostei</taxon>
        <taxon>Acanthomorphata</taxon>
        <taxon>Carangaria</taxon>
        <taxon>Pleuronectiformes</taxon>
        <taxon>Pleuronectoidei</taxon>
        <taxon>Pleuronectidae</taxon>
        <taxon>Pleuronectes</taxon>
    </lineage>
</organism>
<dbReference type="EMBL" id="CADEAL010002446">
    <property type="protein sequence ID" value="CAB1440387.1"/>
    <property type="molecule type" value="Genomic_DNA"/>
</dbReference>
<accession>A0A9N7UVV6</accession>
<evidence type="ECO:0000256" key="1">
    <source>
        <dbReference type="SAM" id="MobiDB-lite"/>
    </source>
</evidence>
<proteinExistence type="predicted"/>
<name>A0A9N7UVV6_PLEPL</name>
<sequence length="104" mass="11711">MSSEQRLALVVSHDSDTCRTRRAPVRTIRRGQETRSPEEEEEEEEEEDGRSTCGQLSKRRSEPHGSVNPAEVMAAAGGSLARGRLHRIHTTRDRNMASAHFFSH</sequence>
<feature type="region of interest" description="Disordered" evidence="1">
    <location>
        <begin position="1"/>
        <end position="104"/>
    </location>
</feature>
<feature type="compositionally biased region" description="Acidic residues" evidence="1">
    <location>
        <begin position="38"/>
        <end position="48"/>
    </location>
</feature>
<dbReference type="AlphaFoldDB" id="A0A9N7UVV6"/>
<comment type="caution">
    <text evidence="2">The sequence shown here is derived from an EMBL/GenBank/DDBJ whole genome shotgun (WGS) entry which is preliminary data.</text>
</comment>
<gene>
    <name evidence="2" type="ORF">PLEPLA_LOCUS28153</name>
</gene>
<feature type="compositionally biased region" description="Basic residues" evidence="1">
    <location>
        <begin position="20"/>
        <end position="29"/>
    </location>
</feature>
<reference evidence="2" key="1">
    <citation type="submission" date="2020-03" db="EMBL/GenBank/DDBJ databases">
        <authorList>
            <person name="Weist P."/>
        </authorList>
    </citation>
    <scope>NUCLEOTIDE SEQUENCE</scope>
</reference>
<keyword evidence="3" id="KW-1185">Reference proteome</keyword>